<dbReference type="SUPFAM" id="SSF50494">
    <property type="entry name" value="Trypsin-like serine proteases"/>
    <property type="match status" value="1"/>
</dbReference>
<evidence type="ECO:0000313" key="1">
    <source>
        <dbReference type="EnsemblMetazoa" id="PPA38526.1"/>
    </source>
</evidence>
<dbReference type="Proteomes" id="UP000005239">
    <property type="component" value="Unassembled WGS sequence"/>
</dbReference>
<dbReference type="InterPro" id="IPR009003">
    <property type="entry name" value="Peptidase_S1_PA"/>
</dbReference>
<accession>A0A2A6CZT7</accession>
<dbReference type="PROSITE" id="PS50240">
    <property type="entry name" value="TRYPSIN_DOM"/>
    <property type="match status" value="1"/>
</dbReference>
<dbReference type="GO" id="GO:0006508">
    <property type="term" value="P:proteolysis"/>
    <property type="evidence" value="ECO:0007669"/>
    <property type="project" value="InterPro"/>
</dbReference>
<reference evidence="1" key="2">
    <citation type="submission" date="2022-06" db="UniProtKB">
        <authorList>
            <consortium name="EnsemblMetazoa"/>
        </authorList>
    </citation>
    <scope>IDENTIFICATION</scope>
    <source>
        <strain evidence="1">PS312</strain>
    </source>
</reference>
<dbReference type="EnsemblMetazoa" id="PPA38526.1">
    <property type="protein sequence ID" value="PPA38526.1"/>
    <property type="gene ID" value="WBGene00276895"/>
</dbReference>
<dbReference type="InterPro" id="IPR051333">
    <property type="entry name" value="CLIP_Serine_Protease"/>
</dbReference>
<proteinExistence type="predicted"/>
<gene>
    <name evidence="1" type="primary">WBGene00276895</name>
</gene>
<dbReference type="InterPro" id="IPR001254">
    <property type="entry name" value="Trypsin_dom"/>
</dbReference>
<protein>
    <submittedName>
        <fullName evidence="1">Trypsin</fullName>
    </submittedName>
</protein>
<dbReference type="OrthoDB" id="5814317at2759"/>
<keyword evidence="2" id="KW-1185">Reference proteome</keyword>
<accession>A0A8R1UUJ6</accession>
<dbReference type="GO" id="GO:0045087">
    <property type="term" value="P:innate immune response"/>
    <property type="evidence" value="ECO:0000318"/>
    <property type="project" value="GO_Central"/>
</dbReference>
<dbReference type="PANTHER" id="PTHR24260:SF141">
    <property type="entry name" value="TRYPSIN-LIKE PROTEASE TRY-5"/>
    <property type="match status" value="1"/>
</dbReference>
<dbReference type="Gene3D" id="2.40.10.10">
    <property type="entry name" value="Trypsin-like serine proteases"/>
    <property type="match status" value="1"/>
</dbReference>
<dbReference type="Pfam" id="PF00089">
    <property type="entry name" value="Trypsin"/>
    <property type="match status" value="1"/>
</dbReference>
<organism evidence="1 2">
    <name type="scientific">Pristionchus pacificus</name>
    <name type="common">Parasitic nematode worm</name>
    <dbReference type="NCBI Taxonomy" id="54126"/>
    <lineage>
        <taxon>Eukaryota</taxon>
        <taxon>Metazoa</taxon>
        <taxon>Ecdysozoa</taxon>
        <taxon>Nematoda</taxon>
        <taxon>Chromadorea</taxon>
        <taxon>Rhabditida</taxon>
        <taxon>Rhabditina</taxon>
        <taxon>Diplogasteromorpha</taxon>
        <taxon>Diplogasteroidea</taxon>
        <taxon>Neodiplogasteridae</taxon>
        <taxon>Pristionchus</taxon>
    </lineage>
</organism>
<dbReference type="PANTHER" id="PTHR24260">
    <property type="match status" value="1"/>
</dbReference>
<dbReference type="GO" id="GO:0004252">
    <property type="term" value="F:serine-type endopeptidase activity"/>
    <property type="evidence" value="ECO:0007669"/>
    <property type="project" value="InterPro"/>
</dbReference>
<name>A0A2A6CZT7_PRIPA</name>
<evidence type="ECO:0000313" key="2">
    <source>
        <dbReference type="Proteomes" id="UP000005239"/>
    </source>
</evidence>
<dbReference type="GO" id="GO:0005615">
    <property type="term" value="C:extracellular space"/>
    <property type="evidence" value="ECO:0000318"/>
    <property type="project" value="GO_Central"/>
</dbReference>
<reference evidence="2" key="1">
    <citation type="journal article" date="2008" name="Nat. Genet.">
        <title>The Pristionchus pacificus genome provides a unique perspective on nematode lifestyle and parasitism.</title>
        <authorList>
            <person name="Dieterich C."/>
            <person name="Clifton S.W."/>
            <person name="Schuster L.N."/>
            <person name="Chinwalla A."/>
            <person name="Delehaunty K."/>
            <person name="Dinkelacker I."/>
            <person name="Fulton L."/>
            <person name="Fulton R."/>
            <person name="Godfrey J."/>
            <person name="Minx P."/>
            <person name="Mitreva M."/>
            <person name="Roeseler W."/>
            <person name="Tian H."/>
            <person name="Witte H."/>
            <person name="Yang S.P."/>
            <person name="Wilson R.K."/>
            <person name="Sommer R.J."/>
        </authorList>
    </citation>
    <scope>NUCLEOTIDE SEQUENCE [LARGE SCALE GENOMIC DNA]</scope>
    <source>
        <strain evidence="2">PS312</strain>
    </source>
</reference>
<dbReference type="InterPro" id="IPR043504">
    <property type="entry name" value="Peptidase_S1_PA_chymotrypsin"/>
</dbReference>
<sequence length="271" mass="30686">MVCNRKNKYKLDRDLLKLKQSLVGHHFVDKSFNIEVLYGARCILLNGEHGNCNAAHTHKNVLVKQVVIHPMFLYDFCHSGDIAILELEQPIQFSNEHDTKLKRNETTVADFGCLPKSDFQVEGELSLPGFGSDPRNEDDPGLEKANEKWLKYINVTVAESCLGFIGKETYQPEDGLCTQSTEGVLCTGDSAGPLVFHLNSRKDLILAVHSKAMECSDSKDFLETNEDDRLLLRLNKHTDLRYHLTWICALTGVCTEEYNEEDLIEKPVVLF</sequence>
<dbReference type="AlphaFoldDB" id="A0A2A6CZT7"/>